<dbReference type="PANTHER" id="PTHR34610:SF3">
    <property type="entry name" value="SSL7007 PROTEIN"/>
    <property type="match status" value="1"/>
</dbReference>
<accession>A0A221KBQ6</accession>
<keyword evidence="3" id="KW-1185">Reference proteome</keyword>
<gene>
    <name evidence="2" type="ORF">VITFI_CDS0679</name>
</gene>
<dbReference type="Pfam" id="PF13470">
    <property type="entry name" value="PIN_3"/>
    <property type="match status" value="1"/>
</dbReference>
<dbReference type="InterPro" id="IPR002850">
    <property type="entry name" value="PIN_toxin-like"/>
</dbReference>
<feature type="domain" description="PIN" evidence="1">
    <location>
        <begin position="10"/>
        <end position="121"/>
    </location>
</feature>
<dbReference type="InterPro" id="IPR029060">
    <property type="entry name" value="PIN-like_dom_sf"/>
</dbReference>
<organism evidence="2 3">
    <name type="scientific">Vitreoscilla filiformis</name>
    <dbReference type="NCBI Taxonomy" id="63"/>
    <lineage>
        <taxon>Bacteria</taxon>
        <taxon>Pseudomonadati</taxon>
        <taxon>Pseudomonadota</taxon>
        <taxon>Betaproteobacteria</taxon>
        <taxon>Neisseriales</taxon>
        <taxon>Neisseriaceae</taxon>
        <taxon>Vitreoscilla</taxon>
    </lineage>
</organism>
<dbReference type="AlphaFoldDB" id="A0A221KBQ6"/>
<evidence type="ECO:0000313" key="3">
    <source>
        <dbReference type="Proteomes" id="UP000199729"/>
    </source>
</evidence>
<dbReference type="KEGG" id="vff:VITFI_CDS0679"/>
<dbReference type="SUPFAM" id="SSF88723">
    <property type="entry name" value="PIN domain-like"/>
    <property type="match status" value="1"/>
</dbReference>
<name>A0A221KBQ6_VITFI</name>
<proteinExistence type="predicted"/>
<protein>
    <recommendedName>
        <fullName evidence="1">PIN domain-containing protein</fullName>
    </recommendedName>
</protein>
<dbReference type="EMBL" id="CP022423">
    <property type="protein sequence ID" value="ASM76458.1"/>
    <property type="molecule type" value="Genomic_DNA"/>
</dbReference>
<evidence type="ECO:0000313" key="2">
    <source>
        <dbReference type="EMBL" id="ASM76458.1"/>
    </source>
</evidence>
<reference evidence="2 3" key="1">
    <citation type="submission" date="2017-07" db="EMBL/GenBank/DDBJ databases">
        <title>Complete Genome Sequence of the cosmetic ferment Vitreoscilla filiformis (ATCC15551).</title>
        <authorList>
            <person name="Contreras S."/>
            <person name="Sagory-Zalkind P."/>
            <person name="Blanquart H."/>
            <person name="Iltis A."/>
            <person name="Morand S.C."/>
        </authorList>
    </citation>
    <scope>NUCLEOTIDE SEQUENCE [LARGE SCALE GENOMIC DNA]</scope>
    <source>
        <strain evidence="2 3">ATCC 15551</strain>
    </source>
</reference>
<sequence>MTDAPTVPEAVIDTQSVLDWLYFHDPACAGWEAARQAGQWRGVASAAMRAELAHVLGRMFLPDSSAERNAQVLADFDARIIVVDAPEAGSVGAPRCRDRDDQKFIELAVARRVRWLVSRDKMVLKLRSRLRALAGVGVLGAQGWNIELHVGKCSYLAPPPQNLKSTF</sequence>
<dbReference type="InterPro" id="IPR002716">
    <property type="entry name" value="PIN_dom"/>
</dbReference>
<dbReference type="PANTHER" id="PTHR34610">
    <property type="entry name" value="SSL7007 PROTEIN"/>
    <property type="match status" value="1"/>
</dbReference>
<dbReference type="Proteomes" id="UP000199729">
    <property type="component" value="Chromosome"/>
</dbReference>
<evidence type="ECO:0000259" key="1">
    <source>
        <dbReference type="Pfam" id="PF13470"/>
    </source>
</evidence>